<accession>A0ABQ8TR18</accession>
<protein>
    <recommendedName>
        <fullName evidence="2">Reverse transcriptase domain-containing protein</fullName>
    </recommendedName>
</protein>
<evidence type="ECO:0000256" key="1">
    <source>
        <dbReference type="SAM" id="Phobius"/>
    </source>
</evidence>
<dbReference type="Gene3D" id="3.30.70.270">
    <property type="match status" value="1"/>
</dbReference>
<reference evidence="3 4" key="1">
    <citation type="journal article" date="2022" name="Allergy">
        <title>Genome assembly and annotation of Periplaneta americana reveal a comprehensive cockroach allergen profile.</title>
        <authorList>
            <person name="Wang L."/>
            <person name="Xiong Q."/>
            <person name="Saelim N."/>
            <person name="Wang L."/>
            <person name="Nong W."/>
            <person name="Wan A.T."/>
            <person name="Shi M."/>
            <person name="Liu X."/>
            <person name="Cao Q."/>
            <person name="Hui J.H.L."/>
            <person name="Sookrung N."/>
            <person name="Leung T.F."/>
            <person name="Tungtrongchitr A."/>
            <person name="Tsui S.K.W."/>
        </authorList>
    </citation>
    <scope>NUCLEOTIDE SEQUENCE [LARGE SCALE GENOMIC DNA]</scope>
    <source>
        <strain evidence="3">PWHHKU_190912</strain>
    </source>
</reference>
<dbReference type="Pfam" id="PF00078">
    <property type="entry name" value="RVT_1"/>
    <property type="match status" value="1"/>
</dbReference>
<dbReference type="Proteomes" id="UP001148838">
    <property type="component" value="Unassembled WGS sequence"/>
</dbReference>
<feature type="transmembrane region" description="Helical" evidence="1">
    <location>
        <begin position="25"/>
        <end position="52"/>
    </location>
</feature>
<proteinExistence type="predicted"/>
<dbReference type="InterPro" id="IPR000477">
    <property type="entry name" value="RT_dom"/>
</dbReference>
<evidence type="ECO:0000259" key="2">
    <source>
        <dbReference type="PROSITE" id="PS50878"/>
    </source>
</evidence>
<dbReference type="PROSITE" id="PS50878">
    <property type="entry name" value="RT_POL"/>
    <property type="match status" value="1"/>
</dbReference>
<keyword evidence="1" id="KW-0472">Membrane</keyword>
<keyword evidence="1" id="KW-0812">Transmembrane</keyword>
<feature type="domain" description="Reverse transcriptase" evidence="2">
    <location>
        <begin position="1"/>
        <end position="227"/>
    </location>
</feature>
<gene>
    <name evidence="3" type="ORF">ANN_00449</name>
</gene>
<sequence>MVYLSVTPVVISQILYKWKYKNWRVVMVVVAVEVVVVVVVTAVAVVAAAVVVKLAVTVAGGDVGTTNHQHSAHGICSTILDRKTVISQNGNITWFPTLSELTACDYFLKERVCMNKIQIIATPEEDICIEIRDFSQGTLEKIIGRLKQGDALSPLLFNFALEYAIRKVQDNRQGLELNELHQLVVYADDVNMLGENPQTIRENTEILLEASKAIGLEVNPEKTKYSI</sequence>
<organism evidence="3 4">
    <name type="scientific">Periplaneta americana</name>
    <name type="common">American cockroach</name>
    <name type="synonym">Blatta americana</name>
    <dbReference type="NCBI Taxonomy" id="6978"/>
    <lineage>
        <taxon>Eukaryota</taxon>
        <taxon>Metazoa</taxon>
        <taxon>Ecdysozoa</taxon>
        <taxon>Arthropoda</taxon>
        <taxon>Hexapoda</taxon>
        <taxon>Insecta</taxon>
        <taxon>Pterygota</taxon>
        <taxon>Neoptera</taxon>
        <taxon>Polyneoptera</taxon>
        <taxon>Dictyoptera</taxon>
        <taxon>Blattodea</taxon>
        <taxon>Blattoidea</taxon>
        <taxon>Blattidae</taxon>
        <taxon>Blattinae</taxon>
        <taxon>Periplaneta</taxon>
    </lineage>
</organism>
<name>A0ABQ8TR18_PERAM</name>
<dbReference type="EMBL" id="JAJSOF020000003">
    <property type="protein sequence ID" value="KAJ4449054.1"/>
    <property type="molecule type" value="Genomic_DNA"/>
</dbReference>
<keyword evidence="4" id="KW-1185">Reference proteome</keyword>
<evidence type="ECO:0000313" key="3">
    <source>
        <dbReference type="EMBL" id="KAJ4449054.1"/>
    </source>
</evidence>
<dbReference type="InterPro" id="IPR043128">
    <property type="entry name" value="Rev_trsase/Diguanyl_cyclase"/>
</dbReference>
<dbReference type="SUPFAM" id="SSF56672">
    <property type="entry name" value="DNA/RNA polymerases"/>
    <property type="match status" value="1"/>
</dbReference>
<dbReference type="InterPro" id="IPR043502">
    <property type="entry name" value="DNA/RNA_pol_sf"/>
</dbReference>
<keyword evidence="1" id="KW-1133">Transmembrane helix</keyword>
<comment type="caution">
    <text evidence="3">The sequence shown here is derived from an EMBL/GenBank/DDBJ whole genome shotgun (WGS) entry which is preliminary data.</text>
</comment>
<evidence type="ECO:0000313" key="4">
    <source>
        <dbReference type="Proteomes" id="UP001148838"/>
    </source>
</evidence>